<evidence type="ECO:0000256" key="1">
    <source>
        <dbReference type="ARBA" id="ARBA00006512"/>
    </source>
</evidence>
<reference evidence="3" key="1">
    <citation type="journal article" date="2012" name="PLoS ONE">
        <title>Novel Plasmids and Resistance Phenotypes in Yersinia pestis: Unique Plasmid Inventory of Strain Java 9 Mediates High Levels of Arsenic Resistance.</title>
        <authorList>
            <person name="Eppinger M."/>
            <person name="Radnedge L."/>
            <person name="Andersen G."/>
            <person name="Vietri N."/>
            <person name="Severson G."/>
            <person name="Mou S."/>
            <person name="Ravel J."/>
            <person name="Worsham P.L."/>
        </authorList>
    </citation>
    <scope>NUCLEOTIDE SEQUENCE [LARGE SCALE GENOMIC DNA]</scope>
    <source>
        <strain evidence="3">Java 9</strain>
        <plasmid evidence="3">pJARS36</plasmid>
    </source>
</reference>
<keyword evidence="3" id="KW-0614">Plasmid</keyword>
<dbReference type="PANTHER" id="PTHR30121:SF6">
    <property type="entry name" value="SLR6007 PROTEIN"/>
    <property type="match status" value="1"/>
</dbReference>
<gene>
    <name evidence="3" type="ORF">YPJ_pJARS369</name>
</gene>
<comment type="similarity">
    <text evidence="1">Belongs to the TrbE/VirB4 family.</text>
</comment>
<proteinExistence type="inferred from homology"/>
<dbReference type="SUPFAM" id="SSF52540">
    <property type="entry name" value="P-loop containing nucleoside triphosphate hydrolases"/>
    <property type="match status" value="1"/>
</dbReference>
<evidence type="ECO:0000313" key="3">
    <source>
        <dbReference type="EMBL" id="ADW66933.1"/>
    </source>
</evidence>
<dbReference type="InterPro" id="IPR018145">
    <property type="entry name" value="CagE_TrbE_VirB_cntrl_dom"/>
</dbReference>
<dbReference type="Gene3D" id="1.10.8.730">
    <property type="match status" value="1"/>
</dbReference>
<organism evidence="3">
    <name type="scientific">Yersinia pestis Java 9</name>
    <dbReference type="NCBI Taxonomy" id="880632"/>
    <lineage>
        <taxon>Bacteria</taxon>
        <taxon>Pseudomonadati</taxon>
        <taxon>Pseudomonadota</taxon>
        <taxon>Gammaproteobacteria</taxon>
        <taxon>Enterobacterales</taxon>
        <taxon>Yersiniaceae</taxon>
        <taxon>Yersinia</taxon>
    </lineage>
</organism>
<evidence type="ECO:0000259" key="2">
    <source>
        <dbReference type="Pfam" id="PF03135"/>
    </source>
</evidence>
<dbReference type="Pfam" id="PF03135">
    <property type="entry name" value="CagE_TrbE_VirB"/>
    <property type="match status" value="1"/>
</dbReference>
<protein>
    <submittedName>
        <fullName evidence="3">Conjugal transfer protein TraE</fullName>
    </submittedName>
</protein>
<dbReference type="RefSeq" id="WP_013583054.1">
    <property type="nucleotide sequence ID" value="NC_015068.1"/>
</dbReference>
<sequence length="808" mass="91046">MAVITSKINFIPPYRSHISENYVYLDDKKVMVTFQIEGVPADSLTDETVLNLFHSQKEAFIGICKKDKVYLWTHVVKREAILDEKYHFPLNSFCQALADRRCEDFTGDKFYRTDFFLTVGLPYDDIDDGEYALSDIAKQLTGALKEYKVSVLGVREGYISQVSSDFLNYLLNHASEPLPVLSSTAIAESIRNSNFYFGYDTLEIKNSQGTGNKFCSNYIVKDYPRGTRLGQWKFLLSLPYEFIVTQSFIAESPSKSSKRIDQQLNKFASVGDAGAGQQAELMVGQEAIINQDTLFGSHHVVFSAFGSTPQEAQDNGAKLASEFVTTGRGFRFIKATSEAPYAWFSHLPMAKHRPLASRRTLTNLCCLTPFHNHSYGKKNGNPIGDGTAIMPLKTVTDSLYYFNTHYSAPNRNVTGQMIAGHALILGATGTGKTTFEMMAAAFLQRFDPYLFVIDYNRSTEIAVRSFGGAYFALEEGVFSGLNPFQIGDSDDKTLMSFLKAWVKRCAVHANGDSCDDNDADEIDRAVEMVMKLQRSERRFSGLKSRIQNPDLKVRLSKWWDKGALSWATDSPENRFDPTEFRKVGFDTTVILESVGDRDHPACEVILSVLFFYKNRMQREGQLMLTIVEEFWKPANYPMTQALIKASLKAGRMKGEMVWLTSQSPEDAIDCAIFAAIVEQTPTKVLLPNPDAVYDGYQKVGLTEKEFRQLKKLGRESHIMLIKQSGSSAFAKMDLVDFDEFLPVISGSKKGIQLCEKIRSFLGTDDPEQWLPLFTRGIHQLKDVMQAVSSEEPEIWFPALMEKIQEKQS</sequence>
<dbReference type="InterPro" id="IPR051162">
    <property type="entry name" value="T4SS_component"/>
</dbReference>
<dbReference type="EMBL" id="CP002181">
    <property type="protein sequence ID" value="ADW66933.1"/>
    <property type="molecule type" value="Genomic_DNA"/>
</dbReference>
<feature type="domain" description="CagE TrbE VirB component of type IV transporter system central" evidence="2">
    <location>
        <begin position="162"/>
        <end position="349"/>
    </location>
</feature>
<dbReference type="GO" id="GO:0005524">
    <property type="term" value="F:ATP binding"/>
    <property type="evidence" value="ECO:0007669"/>
    <property type="project" value="InterPro"/>
</dbReference>
<name>E8PSD3_YERPE</name>
<dbReference type="Gene3D" id="3.40.50.300">
    <property type="entry name" value="P-loop containing nucleotide triphosphate hydrolases"/>
    <property type="match status" value="1"/>
</dbReference>
<dbReference type="AlphaFoldDB" id="E8PSD3"/>
<dbReference type="InterPro" id="IPR027417">
    <property type="entry name" value="P-loop_NTPase"/>
</dbReference>
<dbReference type="PANTHER" id="PTHR30121">
    <property type="entry name" value="UNCHARACTERIZED PROTEIN YJGR-RELATED"/>
    <property type="match status" value="1"/>
</dbReference>
<geneLocation type="plasmid" evidence="3">
    <name>pJARS36</name>
</geneLocation>
<accession>E8PSD3</accession>